<dbReference type="Gene3D" id="1.10.10.10">
    <property type="entry name" value="Winged helix-like DNA-binding domain superfamily/Winged helix DNA-binding domain"/>
    <property type="match status" value="1"/>
</dbReference>
<dbReference type="FunFam" id="1.10.10.10:FF:000027">
    <property type="entry name" value="Heat shock transcription factor 1"/>
    <property type="match status" value="1"/>
</dbReference>
<comment type="subcellular location">
    <subcellularLocation>
        <location evidence="1">Nucleus</location>
    </subcellularLocation>
</comment>
<keyword evidence="3" id="KW-0238">DNA-binding</keyword>
<dbReference type="SMART" id="SM00415">
    <property type="entry name" value="HSF"/>
    <property type="match status" value="1"/>
</dbReference>
<dbReference type="GO" id="GO:0043565">
    <property type="term" value="F:sequence-specific DNA binding"/>
    <property type="evidence" value="ECO:0007669"/>
    <property type="project" value="InterPro"/>
</dbReference>
<keyword evidence="9" id="KW-1185">Reference proteome</keyword>
<dbReference type="PANTHER" id="PTHR10015:SF427">
    <property type="entry name" value="HEAT SHOCK FACTOR PROTEIN"/>
    <property type="match status" value="1"/>
</dbReference>
<comment type="similarity">
    <text evidence="6">Belongs to the HSF family.</text>
</comment>
<evidence type="ECO:0000259" key="7">
    <source>
        <dbReference type="PROSITE" id="PS00434"/>
    </source>
</evidence>
<evidence type="ECO:0000256" key="4">
    <source>
        <dbReference type="ARBA" id="ARBA00023163"/>
    </source>
</evidence>
<dbReference type="SUPFAM" id="SSF46785">
    <property type="entry name" value="Winged helix' DNA-binding domain"/>
    <property type="match status" value="1"/>
</dbReference>
<dbReference type="AlphaFoldDB" id="A0AAU9JMP9"/>
<evidence type="ECO:0000313" key="9">
    <source>
        <dbReference type="Proteomes" id="UP001162131"/>
    </source>
</evidence>
<accession>A0AAU9JMP9</accession>
<dbReference type="PRINTS" id="PR00056">
    <property type="entry name" value="HSFDOMAIN"/>
</dbReference>
<evidence type="ECO:0000256" key="5">
    <source>
        <dbReference type="ARBA" id="ARBA00023242"/>
    </source>
</evidence>
<dbReference type="GO" id="GO:0003700">
    <property type="term" value="F:DNA-binding transcription factor activity"/>
    <property type="evidence" value="ECO:0007669"/>
    <property type="project" value="InterPro"/>
</dbReference>
<dbReference type="Pfam" id="PF00447">
    <property type="entry name" value="HSF_DNA-bind"/>
    <property type="match status" value="1"/>
</dbReference>
<evidence type="ECO:0000256" key="2">
    <source>
        <dbReference type="ARBA" id="ARBA00023015"/>
    </source>
</evidence>
<dbReference type="GO" id="GO:0005634">
    <property type="term" value="C:nucleus"/>
    <property type="evidence" value="ECO:0007669"/>
    <property type="project" value="UniProtKB-SubCell"/>
</dbReference>
<evidence type="ECO:0000256" key="6">
    <source>
        <dbReference type="RuleBase" id="RU004020"/>
    </source>
</evidence>
<name>A0AAU9JMP9_9CILI</name>
<dbReference type="Proteomes" id="UP001162131">
    <property type="component" value="Unassembled WGS sequence"/>
</dbReference>
<protein>
    <recommendedName>
        <fullName evidence="7">HSF-type DNA-binding domain-containing protein</fullName>
    </recommendedName>
</protein>
<evidence type="ECO:0000256" key="3">
    <source>
        <dbReference type="ARBA" id="ARBA00023125"/>
    </source>
</evidence>
<evidence type="ECO:0000313" key="8">
    <source>
        <dbReference type="EMBL" id="CAG9326870.1"/>
    </source>
</evidence>
<organism evidence="8 9">
    <name type="scientific">Blepharisma stoltei</name>
    <dbReference type="NCBI Taxonomy" id="1481888"/>
    <lineage>
        <taxon>Eukaryota</taxon>
        <taxon>Sar</taxon>
        <taxon>Alveolata</taxon>
        <taxon>Ciliophora</taxon>
        <taxon>Postciliodesmatophora</taxon>
        <taxon>Heterotrichea</taxon>
        <taxon>Heterotrichida</taxon>
        <taxon>Blepharismidae</taxon>
        <taxon>Blepharisma</taxon>
    </lineage>
</organism>
<reference evidence="8" key="1">
    <citation type="submission" date="2021-09" db="EMBL/GenBank/DDBJ databases">
        <authorList>
            <consortium name="AG Swart"/>
            <person name="Singh M."/>
            <person name="Singh A."/>
            <person name="Seah K."/>
            <person name="Emmerich C."/>
        </authorList>
    </citation>
    <scope>NUCLEOTIDE SEQUENCE</scope>
    <source>
        <strain evidence="8">ATCC30299</strain>
    </source>
</reference>
<comment type="caution">
    <text evidence="8">The sequence shown here is derived from an EMBL/GenBank/DDBJ whole genome shotgun (WGS) entry which is preliminary data.</text>
</comment>
<dbReference type="PANTHER" id="PTHR10015">
    <property type="entry name" value="HEAT SHOCK TRANSCRIPTION FACTOR"/>
    <property type="match status" value="1"/>
</dbReference>
<dbReference type="InterPro" id="IPR036388">
    <property type="entry name" value="WH-like_DNA-bd_sf"/>
</dbReference>
<keyword evidence="4" id="KW-0804">Transcription</keyword>
<dbReference type="InterPro" id="IPR000232">
    <property type="entry name" value="HSF_DNA-bd"/>
</dbReference>
<feature type="domain" description="HSF-type DNA-binding" evidence="7">
    <location>
        <begin position="53"/>
        <end position="77"/>
    </location>
</feature>
<gene>
    <name evidence="8" type="ORF">BSTOLATCC_MIC42131</name>
</gene>
<dbReference type="EMBL" id="CAJZBQ010000041">
    <property type="protein sequence ID" value="CAG9326870.1"/>
    <property type="molecule type" value="Genomic_DNA"/>
</dbReference>
<proteinExistence type="inferred from homology"/>
<evidence type="ECO:0000256" key="1">
    <source>
        <dbReference type="ARBA" id="ARBA00004123"/>
    </source>
</evidence>
<dbReference type="PROSITE" id="PS00434">
    <property type="entry name" value="HSF_DOMAIN"/>
    <property type="match status" value="1"/>
</dbReference>
<keyword evidence="2" id="KW-0805">Transcription regulation</keyword>
<dbReference type="InterPro" id="IPR036390">
    <property type="entry name" value="WH_DNA-bd_sf"/>
</dbReference>
<sequence length="242" mass="27653">MSSADLSEVSSTPFLKKLFSILNDAAFESVSTWTDDGLAFTIKNIPAFTESVLPKYFKHNNYSSFIRQLNNYGFHKVKDSNQIFHHPFFAREKPELLKKMTTKKDKGMTLALCQKLANSELGPAIGQLIQLNNQTIVSEEHAKRLKNKVETLSEENKLIAQQCWQTNQRIKNVKNILLMIYQQCKDSSSDIISLRPNISGAIPLPFNPPAKRVKVEGENDSPRRQVEELLYIEEPQTVRVDR</sequence>
<keyword evidence="5" id="KW-0539">Nucleus</keyword>